<dbReference type="InterPro" id="IPR000600">
    <property type="entry name" value="ROK"/>
</dbReference>
<dbReference type="AlphaFoldDB" id="A0A852RFW2"/>
<keyword evidence="3" id="KW-1185">Reference proteome</keyword>
<gene>
    <name evidence="2" type="ORF">BJ960_003039</name>
</gene>
<sequence>MTHTADTHTGVFAGIDIGGTKIAVVLVDAAGEILARGSAVAPAKEGGEAMATTAARLTADLLGESGGTLGAAGVGAAGVFDYDTGVVTAASSTFVDWVGFPLRTRLEELLGVPIAIENDVNAFLLGEVAFDAHAEPDAFGVMLGTGVGGALILDGTLRRGARGGAGEIGHTPGYSDLVCTCKQTGHLETLASGTSIGLRYAERTGASGLTAKEIADLARAGDADARAVFANAGRAVALACASMSTLLDVAEVIVGGGVSHAWDLLSPAMDETLRTAAPITGTPLRIQRAKRGGDAVALGAAASAQKLLRATLAQTQSNTQTREGAAR</sequence>
<accession>A0A852RFW2</accession>
<evidence type="ECO:0000313" key="3">
    <source>
        <dbReference type="Proteomes" id="UP000586095"/>
    </source>
</evidence>
<dbReference type="Pfam" id="PF00480">
    <property type="entry name" value="ROK"/>
    <property type="match status" value="1"/>
</dbReference>
<proteinExistence type="inferred from homology"/>
<dbReference type="SUPFAM" id="SSF53067">
    <property type="entry name" value="Actin-like ATPase domain"/>
    <property type="match status" value="1"/>
</dbReference>
<evidence type="ECO:0000256" key="1">
    <source>
        <dbReference type="ARBA" id="ARBA00006479"/>
    </source>
</evidence>
<dbReference type="EMBL" id="JACCBD010000001">
    <property type="protein sequence ID" value="NYD28236.1"/>
    <property type="molecule type" value="Genomic_DNA"/>
</dbReference>
<comment type="similarity">
    <text evidence="1">Belongs to the ROK (NagC/XylR) family.</text>
</comment>
<dbReference type="Proteomes" id="UP000586095">
    <property type="component" value="Unassembled WGS sequence"/>
</dbReference>
<dbReference type="PROSITE" id="PS01125">
    <property type="entry name" value="ROK"/>
    <property type="match status" value="1"/>
</dbReference>
<dbReference type="RefSeq" id="WP_185987917.1">
    <property type="nucleotide sequence ID" value="NZ_BAAALZ010000006.1"/>
</dbReference>
<dbReference type="GO" id="GO:0004340">
    <property type="term" value="F:glucokinase activity"/>
    <property type="evidence" value="ECO:0007669"/>
    <property type="project" value="UniProtKB-EC"/>
</dbReference>
<evidence type="ECO:0000313" key="2">
    <source>
        <dbReference type="EMBL" id="NYD28236.1"/>
    </source>
</evidence>
<organism evidence="2 3">
    <name type="scientific">Leucobacter aridicollis</name>
    <dbReference type="NCBI Taxonomy" id="283878"/>
    <lineage>
        <taxon>Bacteria</taxon>
        <taxon>Bacillati</taxon>
        <taxon>Actinomycetota</taxon>
        <taxon>Actinomycetes</taxon>
        <taxon>Micrococcales</taxon>
        <taxon>Microbacteriaceae</taxon>
        <taxon>Leucobacter</taxon>
    </lineage>
</organism>
<dbReference type="InterPro" id="IPR043129">
    <property type="entry name" value="ATPase_NBD"/>
</dbReference>
<keyword evidence="2" id="KW-0418">Kinase</keyword>
<name>A0A852RFW2_9MICO</name>
<dbReference type="EC" id="2.7.1.2" evidence="2"/>
<comment type="caution">
    <text evidence="2">The sequence shown here is derived from an EMBL/GenBank/DDBJ whole genome shotgun (WGS) entry which is preliminary data.</text>
</comment>
<dbReference type="InterPro" id="IPR049874">
    <property type="entry name" value="ROK_cs"/>
</dbReference>
<protein>
    <submittedName>
        <fullName evidence="2">Glucokinase</fullName>
        <ecNumber evidence="2">2.7.1.2</ecNumber>
    </submittedName>
</protein>
<dbReference type="PANTHER" id="PTHR18964">
    <property type="entry name" value="ROK (REPRESSOR, ORF, KINASE) FAMILY"/>
    <property type="match status" value="1"/>
</dbReference>
<keyword evidence="2" id="KW-0808">Transferase</keyword>
<dbReference type="PANTHER" id="PTHR18964:SF169">
    <property type="entry name" value="N-ACETYLMANNOSAMINE KINASE"/>
    <property type="match status" value="1"/>
</dbReference>
<dbReference type="Gene3D" id="3.30.420.40">
    <property type="match status" value="2"/>
</dbReference>
<reference evidence="2 3" key="1">
    <citation type="submission" date="2020-07" db="EMBL/GenBank/DDBJ databases">
        <title>Sequencing the genomes of 1000 actinobacteria strains.</title>
        <authorList>
            <person name="Klenk H.-P."/>
        </authorList>
    </citation>
    <scope>NUCLEOTIDE SEQUENCE [LARGE SCALE GENOMIC DNA]</scope>
    <source>
        <strain evidence="2 3">DSM 17380</strain>
    </source>
</reference>